<keyword evidence="3" id="KW-1185">Reference proteome</keyword>
<reference evidence="2 3" key="2">
    <citation type="journal article" date="2013" name="Plant Cell Physiol.">
        <title>Rice Annotation Project Database (RAP-DB): an integrative and interactive database for rice genomics.</title>
        <authorList>
            <person name="Sakai H."/>
            <person name="Lee S.S."/>
            <person name="Tanaka T."/>
            <person name="Numa H."/>
            <person name="Kim J."/>
            <person name="Kawahara Y."/>
            <person name="Wakimoto H."/>
            <person name="Yang C.C."/>
            <person name="Iwamoto M."/>
            <person name="Abe T."/>
            <person name="Yamada Y."/>
            <person name="Muto A."/>
            <person name="Inokuchi H."/>
            <person name="Ikemura T."/>
            <person name="Matsumoto T."/>
            <person name="Sasaki T."/>
            <person name="Itoh T."/>
        </authorList>
    </citation>
    <scope>NUCLEOTIDE SEQUENCE [LARGE SCALE GENOMIC DNA]</scope>
    <source>
        <strain evidence="3">cv. Nipponbare</strain>
    </source>
</reference>
<feature type="region of interest" description="Disordered" evidence="1">
    <location>
        <begin position="251"/>
        <end position="271"/>
    </location>
</feature>
<sequence length="271" mass="29382">MIPNLYQTILLRYQVIPIRYQVIPTTYHVILAKYQVKSVRYQAIPSTYQMILAKYQVKSIRYQAIPTTYQVILAKYQVKHVKYQAISTTYQMILAKSQAPKASSPVIPPFTSHVGACHRRRHHPRSTPEIVTGTATSSAIHVPRQSSSPAAVSSSATPHAGLIASGRVLHCPCPTPELIAEAASSTVHTPTSSSVRIGAVTGGSDEQATTTTMKPSSCRLAADSPCTYSLSCRLAPPGVVNAPHHLAGAKQQQQQESCISNSSHRSRVTTI</sequence>
<dbReference type="Proteomes" id="UP000059680">
    <property type="component" value="Chromosome 2"/>
</dbReference>
<accession>A0A0N7KFF0</accession>
<reference evidence="3" key="1">
    <citation type="journal article" date="2005" name="Nature">
        <title>The map-based sequence of the rice genome.</title>
        <authorList>
            <consortium name="International rice genome sequencing project (IRGSP)"/>
            <person name="Matsumoto T."/>
            <person name="Wu J."/>
            <person name="Kanamori H."/>
            <person name="Katayose Y."/>
            <person name="Fujisawa M."/>
            <person name="Namiki N."/>
            <person name="Mizuno H."/>
            <person name="Yamamoto K."/>
            <person name="Antonio B.A."/>
            <person name="Baba T."/>
            <person name="Sakata K."/>
            <person name="Nagamura Y."/>
            <person name="Aoki H."/>
            <person name="Arikawa K."/>
            <person name="Arita K."/>
            <person name="Bito T."/>
            <person name="Chiden Y."/>
            <person name="Fujitsuka N."/>
            <person name="Fukunaka R."/>
            <person name="Hamada M."/>
            <person name="Harada C."/>
            <person name="Hayashi A."/>
            <person name="Hijishita S."/>
            <person name="Honda M."/>
            <person name="Hosokawa S."/>
            <person name="Ichikawa Y."/>
            <person name="Idonuma A."/>
            <person name="Iijima M."/>
            <person name="Ikeda M."/>
            <person name="Ikeno M."/>
            <person name="Ito K."/>
            <person name="Ito S."/>
            <person name="Ito T."/>
            <person name="Ito Y."/>
            <person name="Ito Y."/>
            <person name="Iwabuchi A."/>
            <person name="Kamiya K."/>
            <person name="Karasawa W."/>
            <person name="Kurita K."/>
            <person name="Katagiri S."/>
            <person name="Kikuta A."/>
            <person name="Kobayashi H."/>
            <person name="Kobayashi N."/>
            <person name="Machita K."/>
            <person name="Maehara T."/>
            <person name="Masukawa M."/>
            <person name="Mizubayashi T."/>
            <person name="Mukai Y."/>
            <person name="Nagasaki H."/>
            <person name="Nagata Y."/>
            <person name="Naito S."/>
            <person name="Nakashima M."/>
            <person name="Nakama Y."/>
            <person name="Nakamichi Y."/>
            <person name="Nakamura M."/>
            <person name="Meguro A."/>
            <person name="Negishi M."/>
            <person name="Ohta I."/>
            <person name="Ohta T."/>
            <person name="Okamoto M."/>
            <person name="Ono N."/>
            <person name="Saji S."/>
            <person name="Sakaguchi M."/>
            <person name="Sakai K."/>
            <person name="Shibata M."/>
            <person name="Shimokawa T."/>
            <person name="Song J."/>
            <person name="Takazaki Y."/>
            <person name="Terasawa K."/>
            <person name="Tsugane M."/>
            <person name="Tsuji K."/>
            <person name="Ueda S."/>
            <person name="Waki K."/>
            <person name="Yamagata H."/>
            <person name="Yamamoto M."/>
            <person name="Yamamoto S."/>
            <person name="Yamane H."/>
            <person name="Yoshiki S."/>
            <person name="Yoshihara R."/>
            <person name="Yukawa K."/>
            <person name="Zhong H."/>
            <person name="Yano M."/>
            <person name="Yuan Q."/>
            <person name="Ouyang S."/>
            <person name="Liu J."/>
            <person name="Jones K.M."/>
            <person name="Gansberger K."/>
            <person name="Moffat K."/>
            <person name="Hill J."/>
            <person name="Bera J."/>
            <person name="Fadrosh D."/>
            <person name="Jin S."/>
            <person name="Johri S."/>
            <person name="Kim M."/>
            <person name="Overton L."/>
            <person name="Reardon M."/>
            <person name="Tsitrin T."/>
            <person name="Vuong H."/>
            <person name="Weaver B."/>
            <person name="Ciecko A."/>
            <person name="Tallon L."/>
            <person name="Jackson J."/>
            <person name="Pai G."/>
            <person name="Aken S.V."/>
            <person name="Utterback T."/>
            <person name="Reidmuller S."/>
            <person name="Feldblyum T."/>
            <person name="Hsiao J."/>
            <person name="Zismann V."/>
            <person name="Iobst S."/>
            <person name="de Vazeille A.R."/>
            <person name="Buell C.R."/>
            <person name="Ying K."/>
            <person name="Li Y."/>
            <person name="Lu T."/>
            <person name="Huang Y."/>
            <person name="Zhao Q."/>
            <person name="Feng Q."/>
            <person name="Zhang L."/>
            <person name="Zhu J."/>
            <person name="Weng Q."/>
            <person name="Mu J."/>
            <person name="Lu Y."/>
            <person name="Fan D."/>
            <person name="Liu Y."/>
            <person name="Guan J."/>
            <person name="Zhang Y."/>
            <person name="Yu S."/>
            <person name="Liu X."/>
            <person name="Zhang Y."/>
            <person name="Hong G."/>
            <person name="Han B."/>
            <person name="Choisne N."/>
            <person name="Demange N."/>
            <person name="Orjeda G."/>
            <person name="Samain S."/>
            <person name="Cattolico L."/>
            <person name="Pelletier E."/>
            <person name="Couloux A."/>
            <person name="Segurens B."/>
            <person name="Wincker P."/>
            <person name="D'Hont A."/>
            <person name="Scarpelli C."/>
            <person name="Weissenbach J."/>
            <person name="Salanoubat M."/>
            <person name="Quetier F."/>
            <person name="Yu Y."/>
            <person name="Kim H.R."/>
            <person name="Rambo T."/>
            <person name="Currie J."/>
            <person name="Collura K."/>
            <person name="Luo M."/>
            <person name="Yang T."/>
            <person name="Ammiraju J.S.S."/>
            <person name="Engler F."/>
            <person name="Soderlund C."/>
            <person name="Wing R.A."/>
            <person name="Palmer L.E."/>
            <person name="de la Bastide M."/>
            <person name="Spiegel L."/>
            <person name="Nascimento L."/>
            <person name="Zutavern T."/>
            <person name="O'Shaughnessy A."/>
            <person name="Dike S."/>
            <person name="Dedhia N."/>
            <person name="Preston R."/>
            <person name="Balija V."/>
            <person name="McCombie W.R."/>
            <person name="Chow T."/>
            <person name="Chen H."/>
            <person name="Chung M."/>
            <person name="Chen C."/>
            <person name="Shaw J."/>
            <person name="Wu H."/>
            <person name="Hsiao K."/>
            <person name="Chao Y."/>
            <person name="Chu M."/>
            <person name="Cheng C."/>
            <person name="Hour A."/>
            <person name="Lee P."/>
            <person name="Lin S."/>
            <person name="Lin Y."/>
            <person name="Liou J."/>
            <person name="Liu S."/>
            <person name="Hsing Y."/>
            <person name="Raghuvanshi S."/>
            <person name="Mohanty A."/>
            <person name="Bharti A.K."/>
            <person name="Gaur A."/>
            <person name="Gupta V."/>
            <person name="Kumar D."/>
            <person name="Ravi V."/>
            <person name="Vij S."/>
            <person name="Kapur A."/>
            <person name="Khurana P."/>
            <person name="Khurana P."/>
            <person name="Khurana J.P."/>
            <person name="Tyagi A.K."/>
            <person name="Gaikwad K."/>
            <person name="Singh A."/>
            <person name="Dalal V."/>
            <person name="Srivastava S."/>
            <person name="Dixit A."/>
            <person name="Pal A.K."/>
            <person name="Ghazi I.A."/>
            <person name="Yadav M."/>
            <person name="Pandit A."/>
            <person name="Bhargava A."/>
            <person name="Sureshbabu K."/>
            <person name="Batra K."/>
            <person name="Sharma T.R."/>
            <person name="Mohapatra T."/>
            <person name="Singh N.K."/>
            <person name="Messing J."/>
            <person name="Nelson A.B."/>
            <person name="Fuks G."/>
            <person name="Kavchok S."/>
            <person name="Keizer G."/>
            <person name="Linton E."/>
            <person name="Llaca V."/>
            <person name="Song R."/>
            <person name="Tanyolac B."/>
            <person name="Young S."/>
            <person name="Ho-Il K."/>
            <person name="Hahn J.H."/>
            <person name="Sangsakoo G."/>
            <person name="Vanavichit A."/>
            <person name="de Mattos Luiz.A.T."/>
            <person name="Zimmer P.D."/>
            <person name="Malone G."/>
            <person name="Dellagostin O."/>
            <person name="de Oliveira A.C."/>
            <person name="Bevan M."/>
            <person name="Bancroft I."/>
            <person name="Minx P."/>
            <person name="Cordum H."/>
            <person name="Wilson R."/>
            <person name="Cheng Z."/>
            <person name="Jin W."/>
            <person name="Jiang J."/>
            <person name="Leong S.A."/>
            <person name="Iwama H."/>
            <person name="Gojobori T."/>
            <person name="Itoh T."/>
            <person name="Niimura Y."/>
            <person name="Fujii Y."/>
            <person name="Habara T."/>
            <person name="Sakai H."/>
            <person name="Sato Y."/>
            <person name="Wilson G."/>
            <person name="Kumar K."/>
            <person name="McCouch S."/>
            <person name="Juretic N."/>
            <person name="Hoen D."/>
            <person name="Wright S."/>
            <person name="Bruskiewich R."/>
            <person name="Bureau T."/>
            <person name="Miyao A."/>
            <person name="Hirochika H."/>
            <person name="Nishikawa T."/>
            <person name="Kadowaki K."/>
            <person name="Sugiura M."/>
            <person name="Burr B."/>
            <person name="Sasaki T."/>
        </authorList>
    </citation>
    <scope>NUCLEOTIDE SEQUENCE [LARGE SCALE GENOMIC DNA]</scope>
    <source>
        <strain evidence="3">cv. Nipponbare</strain>
    </source>
</reference>
<reference evidence="2 3" key="3">
    <citation type="journal article" date="2013" name="Rice">
        <title>Improvement of the Oryza sativa Nipponbare reference genome using next generation sequence and optical map data.</title>
        <authorList>
            <person name="Kawahara Y."/>
            <person name="de la Bastide M."/>
            <person name="Hamilton J.P."/>
            <person name="Kanamori H."/>
            <person name="McCombie W.R."/>
            <person name="Ouyang S."/>
            <person name="Schwartz D.C."/>
            <person name="Tanaka T."/>
            <person name="Wu J."/>
            <person name="Zhou S."/>
            <person name="Childs K.L."/>
            <person name="Davidson R.M."/>
            <person name="Lin H."/>
            <person name="Quesada-Ocampo L."/>
            <person name="Vaillancourt B."/>
            <person name="Sakai H."/>
            <person name="Lee S.S."/>
            <person name="Kim J."/>
            <person name="Numa H."/>
            <person name="Itoh T."/>
            <person name="Buell C.R."/>
            <person name="Matsumoto T."/>
        </authorList>
    </citation>
    <scope>NUCLEOTIDE SEQUENCE [LARGE SCALE GENOMIC DNA]</scope>
    <source>
        <strain evidence="3">cv. Nipponbare</strain>
    </source>
</reference>
<feature type="compositionally biased region" description="Polar residues" evidence="1">
    <location>
        <begin position="251"/>
        <end position="263"/>
    </location>
</feature>
<proteinExistence type="predicted"/>
<dbReference type="AlphaFoldDB" id="A0A0N7KFF0"/>
<evidence type="ECO:0000313" key="2">
    <source>
        <dbReference type="EMBL" id="BAS79033.1"/>
    </source>
</evidence>
<dbReference type="InParanoid" id="A0A0N7KFF0"/>
<evidence type="ECO:0000256" key="1">
    <source>
        <dbReference type="SAM" id="MobiDB-lite"/>
    </source>
</evidence>
<name>A0A0N7KFF0_ORYSJ</name>
<dbReference type="EMBL" id="AP014958">
    <property type="protein sequence ID" value="BAS79033.1"/>
    <property type="molecule type" value="Genomic_DNA"/>
</dbReference>
<gene>
    <name evidence="2" type="ordered locus">Os02g0530901</name>
    <name evidence="2" type="ORF">OSNPB_020530901</name>
</gene>
<evidence type="ECO:0000313" key="3">
    <source>
        <dbReference type="Proteomes" id="UP000059680"/>
    </source>
</evidence>
<dbReference type="PaxDb" id="39947-A0A0N7KFF0"/>
<organism evidence="2 3">
    <name type="scientific">Oryza sativa subsp. japonica</name>
    <name type="common">Rice</name>
    <dbReference type="NCBI Taxonomy" id="39947"/>
    <lineage>
        <taxon>Eukaryota</taxon>
        <taxon>Viridiplantae</taxon>
        <taxon>Streptophyta</taxon>
        <taxon>Embryophyta</taxon>
        <taxon>Tracheophyta</taxon>
        <taxon>Spermatophyta</taxon>
        <taxon>Magnoliopsida</taxon>
        <taxon>Liliopsida</taxon>
        <taxon>Poales</taxon>
        <taxon>Poaceae</taxon>
        <taxon>BOP clade</taxon>
        <taxon>Oryzoideae</taxon>
        <taxon>Oryzeae</taxon>
        <taxon>Oryzinae</taxon>
        <taxon>Oryza</taxon>
        <taxon>Oryza sativa</taxon>
    </lineage>
</organism>
<protein>
    <submittedName>
        <fullName evidence="2">Os02g0530901 protein</fullName>
    </submittedName>
</protein>